<dbReference type="AlphaFoldDB" id="A0A0A8ZDT6"/>
<protein>
    <submittedName>
        <fullName evidence="1">Uncharacterized protein</fullName>
    </submittedName>
</protein>
<evidence type="ECO:0000313" key="1">
    <source>
        <dbReference type="EMBL" id="JAD33022.1"/>
    </source>
</evidence>
<name>A0A0A8ZDT6_ARUDO</name>
<reference evidence="1" key="1">
    <citation type="submission" date="2014-09" db="EMBL/GenBank/DDBJ databases">
        <authorList>
            <person name="Magalhaes I.L.F."/>
            <person name="Oliveira U."/>
            <person name="Santos F.R."/>
            <person name="Vidigal T.H.D.A."/>
            <person name="Brescovit A.D."/>
            <person name="Santos A.J."/>
        </authorList>
    </citation>
    <scope>NUCLEOTIDE SEQUENCE</scope>
    <source>
        <tissue evidence="1">Shoot tissue taken approximately 20 cm above the soil surface</tissue>
    </source>
</reference>
<sequence length="30" mass="3472">MSLFHWIEKTCLYGWLSSSTTCSLNKNAFC</sequence>
<accession>A0A0A8ZDT6</accession>
<organism evidence="1">
    <name type="scientific">Arundo donax</name>
    <name type="common">Giant reed</name>
    <name type="synonym">Donax arundinaceus</name>
    <dbReference type="NCBI Taxonomy" id="35708"/>
    <lineage>
        <taxon>Eukaryota</taxon>
        <taxon>Viridiplantae</taxon>
        <taxon>Streptophyta</taxon>
        <taxon>Embryophyta</taxon>
        <taxon>Tracheophyta</taxon>
        <taxon>Spermatophyta</taxon>
        <taxon>Magnoliopsida</taxon>
        <taxon>Liliopsida</taxon>
        <taxon>Poales</taxon>
        <taxon>Poaceae</taxon>
        <taxon>PACMAD clade</taxon>
        <taxon>Arundinoideae</taxon>
        <taxon>Arundineae</taxon>
        <taxon>Arundo</taxon>
    </lineage>
</organism>
<dbReference type="EMBL" id="GBRH01264873">
    <property type="protein sequence ID" value="JAD33022.1"/>
    <property type="molecule type" value="Transcribed_RNA"/>
</dbReference>
<reference evidence="1" key="2">
    <citation type="journal article" date="2015" name="Data Brief">
        <title>Shoot transcriptome of the giant reed, Arundo donax.</title>
        <authorList>
            <person name="Barrero R.A."/>
            <person name="Guerrero F.D."/>
            <person name="Moolhuijzen P."/>
            <person name="Goolsby J.A."/>
            <person name="Tidwell J."/>
            <person name="Bellgard S.E."/>
            <person name="Bellgard M.I."/>
        </authorList>
    </citation>
    <scope>NUCLEOTIDE SEQUENCE</scope>
    <source>
        <tissue evidence="1">Shoot tissue taken approximately 20 cm above the soil surface</tissue>
    </source>
</reference>
<proteinExistence type="predicted"/>